<dbReference type="GO" id="GO:0010608">
    <property type="term" value="P:post-transcriptional regulation of gene expression"/>
    <property type="evidence" value="ECO:0007669"/>
    <property type="project" value="TreeGrafter"/>
</dbReference>
<evidence type="ECO:0000256" key="4">
    <source>
        <dbReference type="ARBA" id="ARBA00022833"/>
    </source>
</evidence>
<feature type="compositionally biased region" description="Polar residues" evidence="8">
    <location>
        <begin position="191"/>
        <end position="223"/>
    </location>
</feature>
<protein>
    <submittedName>
        <fullName evidence="11">9515_t:CDS:1</fullName>
    </submittedName>
</protein>
<evidence type="ECO:0000256" key="8">
    <source>
        <dbReference type="SAM" id="MobiDB-lite"/>
    </source>
</evidence>
<evidence type="ECO:0000256" key="6">
    <source>
        <dbReference type="PROSITE-ProRule" id="PRU00723"/>
    </source>
</evidence>
<dbReference type="EMBL" id="CAJVPP010000027">
    <property type="protein sequence ID" value="CAG8435738.1"/>
    <property type="molecule type" value="Genomic_DNA"/>
</dbReference>
<reference evidence="11" key="1">
    <citation type="submission" date="2021-06" db="EMBL/GenBank/DDBJ databases">
        <authorList>
            <person name="Kallberg Y."/>
            <person name="Tangrot J."/>
            <person name="Rosling A."/>
        </authorList>
    </citation>
    <scope>NUCLEOTIDE SEQUENCE</scope>
    <source>
        <strain evidence="11">87-6 pot B 2015</strain>
    </source>
</reference>
<keyword evidence="1 6" id="KW-0479">Metal-binding</keyword>
<dbReference type="Gene3D" id="4.10.1000.10">
    <property type="entry name" value="Zinc finger, CCCH-type"/>
    <property type="match status" value="1"/>
</dbReference>
<dbReference type="InterPro" id="IPR036855">
    <property type="entry name" value="Znf_CCCH_sf"/>
</dbReference>
<dbReference type="SMART" id="SM00356">
    <property type="entry name" value="ZnF_C3H1"/>
    <property type="match status" value="1"/>
</dbReference>
<dbReference type="Proteomes" id="UP000789375">
    <property type="component" value="Unassembled WGS sequence"/>
</dbReference>
<dbReference type="PROSITE" id="PS50302">
    <property type="entry name" value="PUM"/>
    <property type="match status" value="8"/>
</dbReference>
<feature type="repeat" description="Pumilio" evidence="5">
    <location>
        <begin position="619"/>
        <end position="654"/>
    </location>
</feature>
<dbReference type="SMART" id="SM00025">
    <property type="entry name" value="Pumilio"/>
    <property type="match status" value="8"/>
</dbReference>
<dbReference type="SUPFAM" id="SSF48371">
    <property type="entry name" value="ARM repeat"/>
    <property type="match status" value="1"/>
</dbReference>
<organism evidence="11 12">
    <name type="scientific">Funneliformis mosseae</name>
    <name type="common">Endomycorrhizal fungus</name>
    <name type="synonym">Glomus mosseae</name>
    <dbReference type="NCBI Taxonomy" id="27381"/>
    <lineage>
        <taxon>Eukaryota</taxon>
        <taxon>Fungi</taxon>
        <taxon>Fungi incertae sedis</taxon>
        <taxon>Mucoromycota</taxon>
        <taxon>Glomeromycotina</taxon>
        <taxon>Glomeromycetes</taxon>
        <taxon>Glomerales</taxon>
        <taxon>Glomeraceae</taxon>
        <taxon>Funneliformis</taxon>
    </lineage>
</organism>
<gene>
    <name evidence="11" type="ORF">FMOSSE_LOCUS300</name>
</gene>
<keyword evidence="7" id="KW-0175">Coiled coil</keyword>
<feature type="repeat" description="Pumilio" evidence="5">
    <location>
        <begin position="655"/>
        <end position="693"/>
    </location>
</feature>
<keyword evidence="3 6" id="KW-0863">Zinc-finger</keyword>
<dbReference type="InterPro" id="IPR001313">
    <property type="entry name" value="Pumilio_RNA-bd_rpt"/>
</dbReference>
<dbReference type="SUPFAM" id="SSF90229">
    <property type="entry name" value="CCCH zinc finger"/>
    <property type="match status" value="1"/>
</dbReference>
<feature type="region of interest" description="Disordered" evidence="8">
    <location>
        <begin position="177"/>
        <end position="270"/>
    </location>
</feature>
<dbReference type="AlphaFoldDB" id="A0A9N8YND1"/>
<dbReference type="PROSITE" id="PS50303">
    <property type="entry name" value="PUM_HD"/>
    <property type="match status" value="1"/>
</dbReference>
<evidence type="ECO:0000259" key="10">
    <source>
        <dbReference type="PROSITE" id="PS50303"/>
    </source>
</evidence>
<evidence type="ECO:0000313" key="11">
    <source>
        <dbReference type="EMBL" id="CAG8435738.1"/>
    </source>
</evidence>
<evidence type="ECO:0000256" key="7">
    <source>
        <dbReference type="SAM" id="Coils"/>
    </source>
</evidence>
<feature type="domain" description="PUM-HD" evidence="10">
    <location>
        <begin position="562"/>
        <end position="909"/>
    </location>
</feature>
<dbReference type="GO" id="GO:0005737">
    <property type="term" value="C:cytoplasm"/>
    <property type="evidence" value="ECO:0007669"/>
    <property type="project" value="TreeGrafter"/>
</dbReference>
<proteinExistence type="predicted"/>
<dbReference type="GO" id="GO:0003729">
    <property type="term" value="F:mRNA binding"/>
    <property type="evidence" value="ECO:0007669"/>
    <property type="project" value="TreeGrafter"/>
</dbReference>
<name>A0A9N8YND1_FUNMO</name>
<feature type="domain" description="C3H1-type" evidence="9">
    <location>
        <begin position="455"/>
        <end position="481"/>
    </location>
</feature>
<keyword evidence="2" id="KW-0677">Repeat</keyword>
<feature type="repeat" description="Pumilio" evidence="5">
    <location>
        <begin position="738"/>
        <end position="773"/>
    </location>
</feature>
<feature type="compositionally biased region" description="Low complexity" evidence="8">
    <location>
        <begin position="50"/>
        <end position="64"/>
    </location>
</feature>
<dbReference type="Pfam" id="PF00642">
    <property type="entry name" value="zf-CCCH"/>
    <property type="match status" value="1"/>
</dbReference>
<dbReference type="PROSITE" id="PS50103">
    <property type="entry name" value="ZF_C3H1"/>
    <property type="match status" value="1"/>
</dbReference>
<keyword evidence="4 6" id="KW-0862">Zinc</keyword>
<evidence type="ECO:0000256" key="2">
    <source>
        <dbReference type="ARBA" id="ARBA00022737"/>
    </source>
</evidence>
<feature type="coiled-coil region" evidence="7">
    <location>
        <begin position="125"/>
        <end position="170"/>
    </location>
</feature>
<feature type="repeat" description="Pumilio" evidence="5">
    <location>
        <begin position="810"/>
        <end position="845"/>
    </location>
</feature>
<dbReference type="InterPro" id="IPR000571">
    <property type="entry name" value="Znf_CCCH"/>
</dbReference>
<sequence>MSPEPTSVAALSRTSDLFASHSLLFPKEYGYTKSMQSTTDKRTRTSSPFLTLSSNNNNHSSTTSEAQDQDVRRIQRAEIHVERSSLDKERGSLDLLVTAASTLNIADSENSNTVTTSKTSPVASVVDLRLERKRLEHERQRHEQRQLFEERMKMLELQQLEEERDLLENHQSHTLIVPAASASAPNTPPSLVTNDTRARSNTVPRLNNTSVGSLIPNATQFDSSHAAESLSVQHRSNSSSRSVPNSRRNSNESSHASREEKLNKTGKTFENFEKELRASIGSMPQRRDVMSTNASNSDNSIFPQFNGNFLLDEEGTTHPMSSSYVCRYLQMHTDDDKFPILVRRDSYPGMLSASSAALDLAPLPQSTSRHRALDSSDRKKLDNLTVDNNNISTAKQRVPKLSTSYSTPDLASATRLFGRRSANFNASTANDVLLEDDDQVNHPAQLPTVTSGDVSGSNVCRFYQQGYCQRGDRCSYSHTFNGLGQVNLNLPAQITGGFPGVSQPMNNNNNAFYNQYGISGIGGLNILPTTAGLNYNQNLALNVALNRNMNLMQASNVGLSKMSQKRMSGDLEVNRFAGVMLEDLVGEIYPLCKDQHGCRYLQKKLEEKNEQYIGMIFNEVFSHFVELMTDPFGNYLCQKLLEYCNDNQRTIIIETVAPELVNISLNMHGTRAVQKMIEFLSTPQQIHPNYALKKQICLVIVALNPNVVTLIKDLNGNHVIQKCLNRLSSEDNQFIYNAVSKNCIEVATHRHGCCVLQRCIDHASEAQKVQLVTEITYHALTLVQDPFGNYVVQYVLDLGDSRFTDALIRKFISNVCGLSVQKFSSNVMEKCIRVAEPDTRKFLIDEMLNKNRLDKLLRDSYANYVVQTALDYADPIQRASLVDCIRPLLPAIRNTPYGKRIQGKLHREVMQLNSLNMLRIPLHGLGNLGNFTGNFGGSMGGGLIGMNDYQTPSYHYI</sequence>
<accession>A0A9N8YND1</accession>
<evidence type="ECO:0000256" key="5">
    <source>
        <dbReference type="PROSITE-ProRule" id="PRU00317"/>
    </source>
</evidence>
<dbReference type="GO" id="GO:0008270">
    <property type="term" value="F:zinc ion binding"/>
    <property type="evidence" value="ECO:0007669"/>
    <property type="project" value="UniProtKB-KW"/>
</dbReference>
<feature type="repeat" description="Pumilio" evidence="5">
    <location>
        <begin position="702"/>
        <end position="737"/>
    </location>
</feature>
<feature type="repeat" description="Pumilio" evidence="5">
    <location>
        <begin position="583"/>
        <end position="618"/>
    </location>
</feature>
<feature type="compositionally biased region" description="Low complexity" evidence="8">
    <location>
        <begin position="229"/>
        <end position="254"/>
    </location>
</feature>
<feature type="repeat" description="Pumilio" evidence="5">
    <location>
        <begin position="846"/>
        <end position="883"/>
    </location>
</feature>
<dbReference type="InterPro" id="IPR016024">
    <property type="entry name" value="ARM-type_fold"/>
</dbReference>
<keyword evidence="12" id="KW-1185">Reference proteome</keyword>
<evidence type="ECO:0000259" key="9">
    <source>
        <dbReference type="PROSITE" id="PS50103"/>
    </source>
</evidence>
<dbReference type="Pfam" id="PF00806">
    <property type="entry name" value="PUF"/>
    <property type="match status" value="8"/>
</dbReference>
<dbReference type="FunFam" id="1.25.10.10:FF:000237">
    <property type="entry name" value="Pumilio homolog 9"/>
    <property type="match status" value="1"/>
</dbReference>
<dbReference type="CDD" id="cd07920">
    <property type="entry name" value="Pumilio"/>
    <property type="match status" value="1"/>
</dbReference>
<feature type="zinc finger region" description="C3H1-type" evidence="6">
    <location>
        <begin position="455"/>
        <end position="481"/>
    </location>
</feature>
<dbReference type="InterPro" id="IPR033133">
    <property type="entry name" value="PUM-HD"/>
</dbReference>
<dbReference type="InterPro" id="IPR033712">
    <property type="entry name" value="Pumilio_RNA-bd"/>
</dbReference>
<evidence type="ECO:0000313" key="12">
    <source>
        <dbReference type="Proteomes" id="UP000789375"/>
    </source>
</evidence>
<evidence type="ECO:0000256" key="3">
    <source>
        <dbReference type="ARBA" id="ARBA00022771"/>
    </source>
</evidence>
<feature type="region of interest" description="Disordered" evidence="8">
    <location>
        <begin position="34"/>
        <end position="70"/>
    </location>
</feature>
<comment type="caution">
    <text evidence="11">The sequence shown here is derived from an EMBL/GenBank/DDBJ whole genome shotgun (WGS) entry which is preliminary data.</text>
</comment>
<dbReference type="Gene3D" id="1.25.10.10">
    <property type="entry name" value="Leucine-rich Repeat Variant"/>
    <property type="match status" value="1"/>
</dbReference>
<dbReference type="PANTHER" id="PTHR12537:SF13">
    <property type="entry name" value="PUMILIO HOMOLOGY DOMAIN FAMILY MEMBER 4"/>
    <property type="match status" value="1"/>
</dbReference>
<dbReference type="PANTHER" id="PTHR12537">
    <property type="entry name" value="RNA BINDING PROTEIN PUMILIO-RELATED"/>
    <property type="match status" value="1"/>
</dbReference>
<dbReference type="InterPro" id="IPR011989">
    <property type="entry name" value="ARM-like"/>
</dbReference>
<evidence type="ECO:0000256" key="1">
    <source>
        <dbReference type="ARBA" id="ARBA00022723"/>
    </source>
</evidence>
<feature type="repeat" description="Pumilio" evidence="5">
    <location>
        <begin position="774"/>
        <end position="809"/>
    </location>
</feature>